<protein>
    <recommendedName>
        <fullName evidence="4">Protein CopB</fullName>
    </recommendedName>
</protein>
<dbReference type="EMBL" id="JAVDXT010000001">
    <property type="protein sequence ID" value="MDR7375418.1"/>
    <property type="molecule type" value="Genomic_DNA"/>
</dbReference>
<evidence type="ECO:0000313" key="3">
    <source>
        <dbReference type="Proteomes" id="UP001180487"/>
    </source>
</evidence>
<feature type="compositionally biased region" description="Basic and acidic residues" evidence="1">
    <location>
        <begin position="1"/>
        <end position="12"/>
    </location>
</feature>
<name>A0ABU2C286_9BURK</name>
<evidence type="ECO:0000313" key="2">
    <source>
        <dbReference type="EMBL" id="MDR7375418.1"/>
    </source>
</evidence>
<dbReference type="Proteomes" id="UP001180487">
    <property type="component" value="Unassembled WGS sequence"/>
</dbReference>
<proteinExistence type="predicted"/>
<dbReference type="RefSeq" id="WP_310369629.1">
    <property type="nucleotide sequence ID" value="NZ_JAVDXT010000001.1"/>
</dbReference>
<evidence type="ECO:0000256" key="1">
    <source>
        <dbReference type="SAM" id="MobiDB-lite"/>
    </source>
</evidence>
<gene>
    <name evidence="2" type="ORF">J2X19_000076</name>
</gene>
<organism evidence="2 3">
    <name type="scientific">Rhodoferax ferrireducens</name>
    <dbReference type="NCBI Taxonomy" id="192843"/>
    <lineage>
        <taxon>Bacteria</taxon>
        <taxon>Pseudomonadati</taxon>
        <taxon>Pseudomonadota</taxon>
        <taxon>Betaproteobacteria</taxon>
        <taxon>Burkholderiales</taxon>
        <taxon>Comamonadaceae</taxon>
        <taxon>Rhodoferax</taxon>
    </lineage>
</organism>
<comment type="caution">
    <text evidence="2">The sequence shown here is derived from an EMBL/GenBank/DDBJ whole genome shotgun (WGS) entry which is preliminary data.</text>
</comment>
<sequence length="81" mass="9369">MENEEKKKDNARRQAAYRKRRLKEGSDQRLNVILEQPAKQALDAIAHYYGVTNKSVVERLLLEAYAKLIEQIQIKQELAGS</sequence>
<accession>A0ABU2C286</accession>
<evidence type="ECO:0008006" key="4">
    <source>
        <dbReference type="Google" id="ProtNLM"/>
    </source>
</evidence>
<keyword evidence="3" id="KW-1185">Reference proteome</keyword>
<feature type="region of interest" description="Disordered" evidence="1">
    <location>
        <begin position="1"/>
        <end position="23"/>
    </location>
</feature>
<reference evidence="2 3" key="1">
    <citation type="submission" date="2023-07" db="EMBL/GenBank/DDBJ databases">
        <title>Sorghum-associated microbial communities from plants grown in Nebraska, USA.</title>
        <authorList>
            <person name="Schachtman D."/>
        </authorList>
    </citation>
    <scope>NUCLEOTIDE SEQUENCE [LARGE SCALE GENOMIC DNA]</scope>
    <source>
        <strain evidence="2 3">BE313</strain>
    </source>
</reference>